<keyword evidence="2" id="KW-0479">Metal-binding</keyword>
<evidence type="ECO:0000313" key="4">
    <source>
        <dbReference type="EMBL" id="KAK4887299.1"/>
    </source>
</evidence>
<dbReference type="Proteomes" id="UP001353858">
    <property type="component" value="Unassembled WGS sequence"/>
</dbReference>
<evidence type="ECO:0000259" key="3">
    <source>
        <dbReference type="Pfam" id="PF13359"/>
    </source>
</evidence>
<dbReference type="Pfam" id="PF13359">
    <property type="entry name" value="DDE_Tnp_4"/>
    <property type="match status" value="1"/>
</dbReference>
<dbReference type="InterPro" id="IPR027806">
    <property type="entry name" value="HARBI1_dom"/>
</dbReference>
<dbReference type="EMBL" id="JARPUR010000001">
    <property type="protein sequence ID" value="KAK4887299.1"/>
    <property type="molecule type" value="Genomic_DNA"/>
</dbReference>
<feature type="domain" description="DDE Tnp4" evidence="3">
    <location>
        <begin position="44"/>
        <end position="96"/>
    </location>
</feature>
<reference evidence="5" key="1">
    <citation type="submission" date="2023-01" db="EMBL/GenBank/DDBJ databases">
        <title>Key to firefly adult light organ development and bioluminescence: homeobox transcription factors regulate luciferase expression and transportation to peroxisome.</title>
        <authorList>
            <person name="Fu X."/>
        </authorList>
    </citation>
    <scope>NUCLEOTIDE SEQUENCE [LARGE SCALE GENOMIC DNA]</scope>
</reference>
<dbReference type="GO" id="GO:0046872">
    <property type="term" value="F:metal ion binding"/>
    <property type="evidence" value="ECO:0007669"/>
    <property type="project" value="UniProtKB-KW"/>
</dbReference>
<dbReference type="AlphaFoldDB" id="A0AAN7Q6G3"/>
<proteinExistence type="predicted"/>
<sequence length="116" mass="13252">MRICKLINTRNNIFITWPQGRDAYSVIESFRRKKSFPGVLGAIDGCHIAICPNAFAYINRKNRASMVLQAVCDSNAIFTDIFVGFPGSVHEQEYFNVQKCRECAMKIITSRKSHIY</sequence>
<accession>A0AAN7Q6G3</accession>
<evidence type="ECO:0000256" key="2">
    <source>
        <dbReference type="ARBA" id="ARBA00022723"/>
    </source>
</evidence>
<name>A0AAN7Q6G3_9COLE</name>
<evidence type="ECO:0000313" key="5">
    <source>
        <dbReference type="Proteomes" id="UP001353858"/>
    </source>
</evidence>
<comment type="cofactor">
    <cofactor evidence="1">
        <name>a divalent metal cation</name>
        <dbReference type="ChEBI" id="CHEBI:60240"/>
    </cofactor>
</comment>
<gene>
    <name evidence="4" type="ORF">RN001_003570</name>
</gene>
<organism evidence="4 5">
    <name type="scientific">Aquatica leii</name>
    <dbReference type="NCBI Taxonomy" id="1421715"/>
    <lineage>
        <taxon>Eukaryota</taxon>
        <taxon>Metazoa</taxon>
        <taxon>Ecdysozoa</taxon>
        <taxon>Arthropoda</taxon>
        <taxon>Hexapoda</taxon>
        <taxon>Insecta</taxon>
        <taxon>Pterygota</taxon>
        <taxon>Neoptera</taxon>
        <taxon>Endopterygota</taxon>
        <taxon>Coleoptera</taxon>
        <taxon>Polyphaga</taxon>
        <taxon>Elateriformia</taxon>
        <taxon>Elateroidea</taxon>
        <taxon>Lampyridae</taxon>
        <taxon>Luciolinae</taxon>
        <taxon>Aquatica</taxon>
    </lineage>
</organism>
<comment type="caution">
    <text evidence="4">The sequence shown here is derived from an EMBL/GenBank/DDBJ whole genome shotgun (WGS) entry which is preliminary data.</text>
</comment>
<evidence type="ECO:0000256" key="1">
    <source>
        <dbReference type="ARBA" id="ARBA00001968"/>
    </source>
</evidence>
<protein>
    <recommendedName>
        <fullName evidence="3">DDE Tnp4 domain-containing protein</fullName>
    </recommendedName>
</protein>
<keyword evidence="5" id="KW-1185">Reference proteome</keyword>